<dbReference type="EMBL" id="LAZR01032947">
    <property type="protein sequence ID" value="KKL49470.1"/>
    <property type="molecule type" value="Genomic_DNA"/>
</dbReference>
<proteinExistence type="predicted"/>
<reference evidence="1" key="1">
    <citation type="journal article" date="2015" name="Nature">
        <title>Complex archaea that bridge the gap between prokaryotes and eukaryotes.</title>
        <authorList>
            <person name="Spang A."/>
            <person name="Saw J.H."/>
            <person name="Jorgensen S.L."/>
            <person name="Zaremba-Niedzwiedzka K."/>
            <person name="Martijn J."/>
            <person name="Lind A.E."/>
            <person name="van Eijk R."/>
            <person name="Schleper C."/>
            <person name="Guy L."/>
            <person name="Ettema T.J."/>
        </authorList>
    </citation>
    <scope>NUCLEOTIDE SEQUENCE</scope>
</reference>
<comment type="caution">
    <text evidence="1">The sequence shown here is derived from an EMBL/GenBank/DDBJ whole genome shotgun (WGS) entry which is preliminary data.</text>
</comment>
<protein>
    <submittedName>
        <fullName evidence="1">Uncharacterized protein</fullName>
    </submittedName>
</protein>
<name>A0A0F9EWZ1_9ZZZZ</name>
<accession>A0A0F9EWZ1</accession>
<dbReference type="AlphaFoldDB" id="A0A0F9EWZ1"/>
<sequence>MILCERLLKQDDFNPELLHLKSRIVAQKHLGSKTISLLLKVIELKPSLRKSAIEQADFDIIRDLDDFKKIFEINSKNT</sequence>
<evidence type="ECO:0000313" key="1">
    <source>
        <dbReference type="EMBL" id="KKL49470.1"/>
    </source>
</evidence>
<organism evidence="1">
    <name type="scientific">marine sediment metagenome</name>
    <dbReference type="NCBI Taxonomy" id="412755"/>
    <lineage>
        <taxon>unclassified sequences</taxon>
        <taxon>metagenomes</taxon>
        <taxon>ecological metagenomes</taxon>
    </lineage>
</organism>
<gene>
    <name evidence="1" type="ORF">LCGC14_2315180</name>
</gene>